<reference evidence="1 2" key="1">
    <citation type="submission" date="2021-06" db="EMBL/GenBank/DDBJ databases">
        <title>Caerostris darwini draft genome.</title>
        <authorList>
            <person name="Kono N."/>
            <person name="Arakawa K."/>
        </authorList>
    </citation>
    <scope>NUCLEOTIDE SEQUENCE [LARGE SCALE GENOMIC DNA]</scope>
</reference>
<evidence type="ECO:0000313" key="2">
    <source>
        <dbReference type="Proteomes" id="UP001054837"/>
    </source>
</evidence>
<protein>
    <submittedName>
        <fullName evidence="1">Uncharacterized protein</fullName>
    </submittedName>
</protein>
<dbReference type="EMBL" id="BPLQ01015714">
    <property type="protein sequence ID" value="GIY90604.1"/>
    <property type="molecule type" value="Genomic_DNA"/>
</dbReference>
<comment type="caution">
    <text evidence="1">The sequence shown here is derived from an EMBL/GenBank/DDBJ whole genome shotgun (WGS) entry which is preliminary data.</text>
</comment>
<dbReference type="Proteomes" id="UP001054837">
    <property type="component" value="Unassembled WGS sequence"/>
</dbReference>
<evidence type="ECO:0000313" key="1">
    <source>
        <dbReference type="EMBL" id="GIY90604.1"/>
    </source>
</evidence>
<sequence length="103" mass="11712">MNLHSNIEQSYSKNVISACITPRLFLWVQNSVNDLDIGTSQQDPFYRTHFRCMLANITGVPVLQAMGIHRCKSKIHGSSIIFHAEIHRSFKDPIIIHSSTNHP</sequence>
<proteinExistence type="predicted"/>
<accession>A0AAV4X9Y9</accession>
<organism evidence="1 2">
    <name type="scientific">Caerostris darwini</name>
    <dbReference type="NCBI Taxonomy" id="1538125"/>
    <lineage>
        <taxon>Eukaryota</taxon>
        <taxon>Metazoa</taxon>
        <taxon>Ecdysozoa</taxon>
        <taxon>Arthropoda</taxon>
        <taxon>Chelicerata</taxon>
        <taxon>Arachnida</taxon>
        <taxon>Araneae</taxon>
        <taxon>Araneomorphae</taxon>
        <taxon>Entelegynae</taxon>
        <taxon>Araneoidea</taxon>
        <taxon>Araneidae</taxon>
        <taxon>Caerostris</taxon>
    </lineage>
</organism>
<keyword evidence="2" id="KW-1185">Reference proteome</keyword>
<name>A0AAV4X9Y9_9ARAC</name>
<dbReference type="AlphaFoldDB" id="A0AAV4X9Y9"/>
<gene>
    <name evidence="1" type="ORF">CDAR_562791</name>
</gene>